<feature type="transmembrane region" description="Helical" evidence="2">
    <location>
        <begin position="302"/>
        <end position="324"/>
    </location>
</feature>
<protein>
    <submittedName>
        <fullName evidence="4">Rifin PIR protein, putative</fullName>
    </submittedName>
</protein>
<evidence type="ECO:0000256" key="2">
    <source>
        <dbReference type="SAM" id="Phobius"/>
    </source>
</evidence>
<dbReference type="NCBIfam" id="TIGR01477">
    <property type="entry name" value="RIFIN"/>
    <property type="match status" value="1"/>
</dbReference>
<evidence type="ECO:0000256" key="3">
    <source>
        <dbReference type="SAM" id="SignalP"/>
    </source>
</evidence>
<keyword evidence="1" id="KW-0175">Coiled coil</keyword>
<feature type="signal peptide" evidence="3">
    <location>
        <begin position="1"/>
        <end position="22"/>
    </location>
</feature>
<accession>A0A2P9D8H2</accession>
<feature type="chain" id="PRO_5015147202" evidence="3">
    <location>
        <begin position="23"/>
        <end position="344"/>
    </location>
</feature>
<dbReference type="Pfam" id="PF02009">
    <property type="entry name" value="RIFIN"/>
    <property type="match status" value="1"/>
</dbReference>
<sequence>MKLNYSKILLFFILLNILVTYQEYNKNATYIIPHHTPKYISRVLSECDIQSSNYDNNPQMKSVMQQFVDRTSQRFQEYEEHMKEKRQKRKEQRDKNIQKIIEKDKMDKSLEQKIEKGCLKCGCGLGGVAACVGIFGTVAVKELTKAAITAAAKEAVKDTALAEAAKAAGAAAGKEFFIAGLKEMGVSTLGDTELVSYFATTDYTDFTKIAHVINLEYRTDTCLFGDSGARKIFCTWVNDKSAAALNVKRGVVSHTAVVETHVKEIVTNAITRAGEVTNRTTAEAIEASTEAAKSAYASSQTAIIASVVSIIIIALVMIIIYLVLRYRRKKKMKKKAEYTKLLNQ</sequence>
<gene>
    <name evidence="4" type="ORF">PRG01_0600500</name>
</gene>
<evidence type="ECO:0000313" key="5">
    <source>
        <dbReference type="Proteomes" id="UP000240500"/>
    </source>
</evidence>
<keyword evidence="3" id="KW-0732">Signal</keyword>
<dbReference type="Proteomes" id="UP000240500">
    <property type="component" value="Chromosome 6"/>
</dbReference>
<dbReference type="VEuPathDB" id="PlasmoDB:PRCDC_0729400"/>
<evidence type="ECO:0000256" key="1">
    <source>
        <dbReference type="SAM" id="Coils"/>
    </source>
</evidence>
<evidence type="ECO:0000313" key="4">
    <source>
        <dbReference type="EMBL" id="SOV77355.1"/>
    </source>
</evidence>
<proteinExistence type="predicted"/>
<organism evidence="4 5">
    <name type="scientific">Plasmodium reichenowi</name>
    <dbReference type="NCBI Taxonomy" id="5854"/>
    <lineage>
        <taxon>Eukaryota</taxon>
        <taxon>Sar</taxon>
        <taxon>Alveolata</taxon>
        <taxon>Apicomplexa</taxon>
        <taxon>Aconoidasida</taxon>
        <taxon>Haemosporida</taxon>
        <taxon>Plasmodiidae</taxon>
        <taxon>Plasmodium</taxon>
        <taxon>Plasmodium (Laverania)</taxon>
    </lineage>
</organism>
<dbReference type="InterPro" id="IPR006373">
    <property type="entry name" value="VSA_Rifin"/>
</dbReference>
<dbReference type="AlphaFoldDB" id="A0A2P9D8H2"/>
<keyword evidence="2" id="KW-0472">Membrane</keyword>
<feature type="coiled-coil region" evidence="1">
    <location>
        <begin position="68"/>
        <end position="95"/>
    </location>
</feature>
<dbReference type="EMBL" id="LT969569">
    <property type="protein sequence ID" value="SOV77355.1"/>
    <property type="molecule type" value="Genomic_DNA"/>
</dbReference>
<dbReference type="VEuPathDB" id="PlasmoDB:PRG01_0600500"/>
<reference evidence="4 5" key="1">
    <citation type="submission" date="2016-09" db="EMBL/GenBank/DDBJ databases">
        <authorList>
            <consortium name="Pathogen Informatics"/>
        </authorList>
    </citation>
    <scope>NUCLEOTIDE SEQUENCE [LARGE SCALE GENOMIC DNA]</scope>
</reference>
<name>A0A2P9D8H2_PLARE</name>
<keyword evidence="2" id="KW-1133">Transmembrane helix</keyword>
<keyword evidence="2" id="KW-0812">Transmembrane</keyword>